<evidence type="ECO:0000313" key="3">
    <source>
        <dbReference type="Proteomes" id="UP000076837"/>
    </source>
</evidence>
<dbReference type="EMBL" id="JYNV01000120">
    <property type="protein sequence ID" value="KZM25792.1"/>
    <property type="molecule type" value="Genomic_DNA"/>
</dbReference>
<dbReference type="OrthoDB" id="3799932at2759"/>
<comment type="caution">
    <text evidence="2">The sequence shown here is derived from an EMBL/GenBank/DDBJ whole genome shotgun (WGS) entry which is preliminary data.</text>
</comment>
<evidence type="ECO:0000313" key="2">
    <source>
        <dbReference type="EMBL" id="KZM25792.1"/>
    </source>
</evidence>
<protein>
    <submittedName>
        <fullName evidence="2">Uncharacterized protein</fullName>
    </submittedName>
</protein>
<name>A0A163IL03_DIDRA</name>
<sequence length="512" mass="56267">MATAYSLIPTIPPSYPPDSLDPTTTYTTTSCKLYTSTMATFIDFSFAVDAARERRVRTERPAEAERVDAQIAAEEQCREQEAAFHRQGLNEPHRCNYSASWYFIMKLTGGAATLGTDKSLPPTPSATTFFAAPQAADIANTKAEQVPALPRLGRRQRAKEFFRPGLRKKRVAEEFAIMQLIAPEVEHSAEAPSLPGAGLLELRVREEKPLYISPIEEEFDADVTRAGDDGEITALPSLPGHRCRLTMRWMRMKRRTTLQGIDTDRTRTSSTSSDEATGQPHKIAAPPAKYQDFRALLESLGKGGEMGEEHHDSLTVTTNAIVKELAEMAVVICMTPDVTSQTRAHTLQQPFAILYDEAGKINETGVVAGLEQHQSNQDIIDLVNYVHPCGRIGVAAGVSTRPAALTATKCARDIFHSDKRVVFIKLRGTTEVLPTTKSRYNDAYVVPVISAACKIMARARLPLPAEWIATIRRELLRVVGMGFEHLQPPARTAFLPLPDLSLPGPPLPDGLA</sequence>
<feature type="region of interest" description="Disordered" evidence="1">
    <location>
        <begin position="261"/>
        <end position="283"/>
    </location>
</feature>
<reference evidence="2 3" key="1">
    <citation type="journal article" date="2016" name="Sci. Rep.">
        <title>Draft genome sequencing and secretome analysis of fungal phytopathogen Ascochyta rabiei provides insight into the necrotrophic effector repertoire.</title>
        <authorList>
            <person name="Verma S."/>
            <person name="Gazara R.K."/>
            <person name="Nizam S."/>
            <person name="Parween S."/>
            <person name="Chattopadhyay D."/>
            <person name="Verma P.K."/>
        </authorList>
    </citation>
    <scope>NUCLEOTIDE SEQUENCE [LARGE SCALE GENOMIC DNA]</scope>
    <source>
        <strain evidence="2 3">ArDII</strain>
    </source>
</reference>
<dbReference type="AlphaFoldDB" id="A0A163IL03"/>
<dbReference type="Proteomes" id="UP000076837">
    <property type="component" value="Unassembled WGS sequence"/>
</dbReference>
<proteinExistence type="predicted"/>
<keyword evidence="3" id="KW-1185">Reference proteome</keyword>
<organism evidence="2 3">
    <name type="scientific">Didymella rabiei</name>
    <name type="common">Chickpea ascochyta blight fungus</name>
    <name type="synonym">Mycosphaerella rabiei</name>
    <dbReference type="NCBI Taxonomy" id="5454"/>
    <lineage>
        <taxon>Eukaryota</taxon>
        <taxon>Fungi</taxon>
        <taxon>Dikarya</taxon>
        <taxon>Ascomycota</taxon>
        <taxon>Pezizomycotina</taxon>
        <taxon>Dothideomycetes</taxon>
        <taxon>Pleosporomycetidae</taxon>
        <taxon>Pleosporales</taxon>
        <taxon>Pleosporineae</taxon>
        <taxon>Didymellaceae</taxon>
        <taxon>Ascochyta</taxon>
    </lineage>
</organism>
<gene>
    <name evidence="2" type="ORF">ST47_g3097</name>
</gene>
<evidence type="ECO:0000256" key="1">
    <source>
        <dbReference type="SAM" id="MobiDB-lite"/>
    </source>
</evidence>
<accession>A0A163IL03</accession>